<evidence type="ECO:0000256" key="10">
    <source>
        <dbReference type="SAM" id="Phobius"/>
    </source>
</evidence>
<evidence type="ECO:0000256" key="3">
    <source>
        <dbReference type="ARBA" id="ARBA00022448"/>
    </source>
</evidence>
<keyword evidence="6" id="KW-0547">Nucleotide-binding</keyword>
<dbReference type="GO" id="GO:0005319">
    <property type="term" value="F:lipid transporter activity"/>
    <property type="evidence" value="ECO:0007669"/>
    <property type="project" value="TreeGrafter"/>
</dbReference>
<sequence>MPSSPFMDEDFAKTMTSSVPRNHTPALLWKNYLLKKKHPIKWAFEVLLPVAFIVLLAGLKTLTDNVPIPAGWSEAPSTSFFSTGPTEGIAYNLFAKPTPSLTDFLMSSTSTFRTPKYYLTETTLSGILANLAASSFADGIRIKELSVADRRACEVKVVFQGAVNIDPASPNAIPQECRGKVVPYKLAIVPDNEFTRSYFAATLSTWYPRIDIGRAGQLNVSLPGFNDSVVFFNSPEDLEAYVTGRSYGQDLANPKIFAGLVFNKFPSELGVEGSIDYTLRFNSTNGRRGGIGDVPKTSRILYDPYQRSIRSTIYSRYTQRGFLTLQTAVARFATCVPVWNGTTTTGECTRRNSRVPDGSLDARFMVQVQNDLYLNKLVDDANAFAKSTPRGGNASSALSLAAVSQATQTMLAMPLRQAPQPYFGSAVFPFPIQAYTSSPFYTLVDRYFALVFVISYLYAISSVLVALIHEKEAKSRELLKIMGVSEHAIVLSWYITYGGVFVVAAILQAVAGSITLFPNTNVFLSFVFFLLFGLSVLSYGFLVSAIFSKARTGAYVGIIGFFAMYLVSAAFTPDTDESVKTLSCVLAPVALSFGTSALASAETNSLGLSFANASDPYNNFRFATALWMLALDSVLYTLLGMYLELVVPNDYGVPLPWHFPLTFWIKPRTAGNQGLCVDAVTDSHVPIEDVGMDLQQQEQSGDALQIQNLRKVFPVSGGEKVAVKGMNLTMYKNQITCLLGHNGAGKTTLISMLTGMLPASSGDASVHGLSLRRDLPAIRQSLGMCPQHDVLYAELTVYEHLIFYGRIKGYRGKALEDEVENKINEVGLTEKRHVRSTELSGGMKRKLSLAIALLGDSKIVFLDEPTSGMDPYSRRSSWEIIMNNRYNRIVVLTTHFMDEADILGDRIAIMAEGELRCCGSSLFLKNRLNDATPPH</sequence>
<proteinExistence type="inferred from homology"/>
<organism evidence="12">
    <name type="scientific">Aphanomyces invadans</name>
    <dbReference type="NCBI Taxonomy" id="157072"/>
    <lineage>
        <taxon>Eukaryota</taxon>
        <taxon>Sar</taxon>
        <taxon>Stramenopiles</taxon>
        <taxon>Oomycota</taxon>
        <taxon>Saprolegniomycetes</taxon>
        <taxon>Saprolegniales</taxon>
        <taxon>Verrucalvaceae</taxon>
        <taxon>Aphanomyces</taxon>
    </lineage>
</organism>
<dbReference type="FunFam" id="3.40.50.300:FF:000298">
    <property type="entry name" value="ATP-binding cassette sub-family A member 12"/>
    <property type="match status" value="1"/>
</dbReference>
<keyword evidence="7" id="KW-0067">ATP-binding</keyword>
<dbReference type="PROSITE" id="PS00211">
    <property type="entry name" value="ABC_TRANSPORTER_1"/>
    <property type="match status" value="1"/>
</dbReference>
<dbReference type="PANTHER" id="PTHR19229">
    <property type="entry name" value="ATP-BINDING CASSETTE TRANSPORTER SUBFAMILY A ABCA"/>
    <property type="match status" value="1"/>
</dbReference>
<feature type="transmembrane region" description="Helical" evidence="10">
    <location>
        <begin position="523"/>
        <end position="547"/>
    </location>
</feature>
<evidence type="ECO:0000256" key="5">
    <source>
        <dbReference type="ARBA" id="ARBA00022737"/>
    </source>
</evidence>
<dbReference type="SUPFAM" id="SSF52540">
    <property type="entry name" value="P-loop containing nucleoside triphosphate hydrolases"/>
    <property type="match status" value="1"/>
</dbReference>
<evidence type="ECO:0000256" key="1">
    <source>
        <dbReference type="ARBA" id="ARBA00004141"/>
    </source>
</evidence>
<comment type="subcellular location">
    <subcellularLocation>
        <location evidence="1">Membrane</location>
        <topology evidence="1">Multi-pass membrane protein</topology>
    </subcellularLocation>
</comment>
<keyword evidence="3" id="KW-0813">Transport</keyword>
<dbReference type="PROSITE" id="PS50893">
    <property type="entry name" value="ABC_TRANSPORTER_2"/>
    <property type="match status" value="1"/>
</dbReference>
<evidence type="ECO:0000256" key="7">
    <source>
        <dbReference type="ARBA" id="ARBA00022840"/>
    </source>
</evidence>
<keyword evidence="8 10" id="KW-1133">Transmembrane helix</keyword>
<dbReference type="GeneID" id="20082528"/>
<dbReference type="GO" id="GO:0140359">
    <property type="term" value="F:ABC-type transporter activity"/>
    <property type="evidence" value="ECO:0007669"/>
    <property type="project" value="InterPro"/>
</dbReference>
<dbReference type="InterPro" id="IPR026082">
    <property type="entry name" value="ABCA"/>
</dbReference>
<keyword evidence="4 10" id="KW-0812">Transmembrane</keyword>
<keyword evidence="9 10" id="KW-0472">Membrane</keyword>
<dbReference type="Pfam" id="PF00005">
    <property type="entry name" value="ABC_tran"/>
    <property type="match status" value="1"/>
</dbReference>
<dbReference type="eggNOG" id="KOG0059">
    <property type="taxonomic scope" value="Eukaryota"/>
</dbReference>
<dbReference type="PANTHER" id="PTHR19229:SF36">
    <property type="entry name" value="ATP-BINDING CASSETTE SUB-FAMILY A MEMBER 2"/>
    <property type="match status" value="1"/>
</dbReference>
<dbReference type="Pfam" id="PF12698">
    <property type="entry name" value="ABC2_membrane_3"/>
    <property type="match status" value="1"/>
</dbReference>
<protein>
    <recommendedName>
        <fullName evidence="11">ABC transporter domain-containing protein</fullName>
    </recommendedName>
</protein>
<dbReference type="GO" id="GO:0005524">
    <property type="term" value="F:ATP binding"/>
    <property type="evidence" value="ECO:0007669"/>
    <property type="project" value="UniProtKB-KW"/>
</dbReference>
<reference evidence="12" key="1">
    <citation type="submission" date="2013-12" db="EMBL/GenBank/DDBJ databases">
        <title>The Genome Sequence of Aphanomyces invadans NJM9701.</title>
        <authorList>
            <consortium name="The Broad Institute Genomics Platform"/>
            <person name="Russ C."/>
            <person name="Tyler B."/>
            <person name="van West P."/>
            <person name="Dieguez-Uribeondo J."/>
            <person name="Young S.K."/>
            <person name="Zeng Q."/>
            <person name="Gargeya S."/>
            <person name="Fitzgerald M."/>
            <person name="Abouelleil A."/>
            <person name="Alvarado L."/>
            <person name="Chapman S.B."/>
            <person name="Gainer-Dewar J."/>
            <person name="Goldberg J."/>
            <person name="Griggs A."/>
            <person name="Gujja S."/>
            <person name="Hansen M."/>
            <person name="Howarth C."/>
            <person name="Imamovic A."/>
            <person name="Ireland A."/>
            <person name="Larimer J."/>
            <person name="McCowan C."/>
            <person name="Murphy C."/>
            <person name="Pearson M."/>
            <person name="Poon T.W."/>
            <person name="Priest M."/>
            <person name="Roberts A."/>
            <person name="Saif S."/>
            <person name="Shea T."/>
            <person name="Sykes S."/>
            <person name="Wortman J."/>
            <person name="Nusbaum C."/>
            <person name="Birren B."/>
        </authorList>
    </citation>
    <scope>NUCLEOTIDE SEQUENCE [LARGE SCALE GENOMIC DNA]</scope>
    <source>
        <strain evidence="12">NJM9701</strain>
    </source>
</reference>
<dbReference type="GO" id="GO:0016020">
    <property type="term" value="C:membrane"/>
    <property type="evidence" value="ECO:0007669"/>
    <property type="project" value="UniProtKB-SubCell"/>
</dbReference>
<name>A0A024UBP5_9STRA</name>
<dbReference type="GO" id="GO:0016887">
    <property type="term" value="F:ATP hydrolysis activity"/>
    <property type="evidence" value="ECO:0007669"/>
    <property type="project" value="InterPro"/>
</dbReference>
<evidence type="ECO:0000256" key="2">
    <source>
        <dbReference type="ARBA" id="ARBA00008869"/>
    </source>
</evidence>
<dbReference type="VEuPathDB" id="FungiDB:H310_05478"/>
<evidence type="ECO:0000256" key="4">
    <source>
        <dbReference type="ARBA" id="ARBA00022692"/>
    </source>
</evidence>
<dbReference type="Gene3D" id="3.40.50.300">
    <property type="entry name" value="P-loop containing nucleotide triphosphate hydrolases"/>
    <property type="match status" value="1"/>
</dbReference>
<dbReference type="InterPro" id="IPR013525">
    <property type="entry name" value="ABC2_TM"/>
</dbReference>
<gene>
    <name evidence="12" type="ORF">H310_05478</name>
</gene>
<dbReference type="AlphaFoldDB" id="A0A024UBP5"/>
<dbReference type="RefSeq" id="XP_008868432.1">
    <property type="nucleotide sequence ID" value="XM_008870210.1"/>
</dbReference>
<dbReference type="OrthoDB" id="10255969at2759"/>
<dbReference type="InterPro" id="IPR003593">
    <property type="entry name" value="AAA+_ATPase"/>
</dbReference>
<dbReference type="InterPro" id="IPR027417">
    <property type="entry name" value="P-loop_NTPase"/>
</dbReference>
<evidence type="ECO:0000259" key="11">
    <source>
        <dbReference type="PROSITE" id="PS50893"/>
    </source>
</evidence>
<dbReference type="SMART" id="SM00382">
    <property type="entry name" value="AAA"/>
    <property type="match status" value="1"/>
</dbReference>
<keyword evidence="5" id="KW-0677">Repeat</keyword>
<dbReference type="CDD" id="cd03263">
    <property type="entry name" value="ABC_subfamily_A"/>
    <property type="match status" value="1"/>
</dbReference>
<dbReference type="InterPro" id="IPR017871">
    <property type="entry name" value="ABC_transporter-like_CS"/>
</dbReference>
<evidence type="ECO:0000256" key="8">
    <source>
        <dbReference type="ARBA" id="ARBA00022989"/>
    </source>
</evidence>
<comment type="similarity">
    <text evidence="2">Belongs to the ABC transporter superfamily. ABCA family.</text>
</comment>
<evidence type="ECO:0000256" key="6">
    <source>
        <dbReference type="ARBA" id="ARBA00022741"/>
    </source>
</evidence>
<evidence type="ECO:0000256" key="9">
    <source>
        <dbReference type="ARBA" id="ARBA00023136"/>
    </source>
</evidence>
<feature type="transmembrane region" description="Helical" evidence="10">
    <location>
        <begin position="447"/>
        <end position="468"/>
    </location>
</feature>
<dbReference type="STRING" id="157072.A0A024UBP5"/>
<feature type="domain" description="ABC transporter" evidence="11">
    <location>
        <begin position="704"/>
        <end position="935"/>
    </location>
</feature>
<accession>A0A024UBP5</accession>
<evidence type="ECO:0000313" key="12">
    <source>
        <dbReference type="EMBL" id="ETW03048.1"/>
    </source>
</evidence>
<dbReference type="EMBL" id="KI913960">
    <property type="protein sequence ID" value="ETW03048.1"/>
    <property type="molecule type" value="Genomic_DNA"/>
</dbReference>
<dbReference type="InterPro" id="IPR003439">
    <property type="entry name" value="ABC_transporter-like_ATP-bd"/>
</dbReference>
<feature type="transmembrane region" description="Helical" evidence="10">
    <location>
        <begin position="489"/>
        <end position="511"/>
    </location>
</feature>
<feature type="transmembrane region" description="Helical" evidence="10">
    <location>
        <begin position="554"/>
        <end position="573"/>
    </location>
</feature>